<proteinExistence type="predicted"/>
<organism evidence="2 3">
    <name type="scientific">Ajellomyces capsulatus (strain H88)</name>
    <name type="common">Darling's disease fungus</name>
    <name type="synonym">Histoplasma capsulatum</name>
    <dbReference type="NCBI Taxonomy" id="544711"/>
    <lineage>
        <taxon>Eukaryota</taxon>
        <taxon>Fungi</taxon>
        <taxon>Dikarya</taxon>
        <taxon>Ascomycota</taxon>
        <taxon>Pezizomycotina</taxon>
        <taxon>Eurotiomycetes</taxon>
        <taxon>Eurotiomycetidae</taxon>
        <taxon>Onygenales</taxon>
        <taxon>Ajellomycetaceae</taxon>
        <taxon>Histoplasma</taxon>
    </lineage>
</organism>
<evidence type="ECO:0000313" key="3">
    <source>
        <dbReference type="Proteomes" id="UP000663419"/>
    </source>
</evidence>
<sequence length="100" mass="11239">MMVRLHRKQQQIIKNIPISPTAGLLTCTSIIHLLRIIFAIYLQIGHCRLWAITRKGGSRADFPTLKALEGTSCRRDICAHPGKIWAHRGTRARTSPIASK</sequence>
<evidence type="ECO:0000256" key="1">
    <source>
        <dbReference type="SAM" id="Phobius"/>
    </source>
</evidence>
<evidence type="ECO:0000313" key="2">
    <source>
        <dbReference type="EMBL" id="QSS53307.1"/>
    </source>
</evidence>
<feature type="transmembrane region" description="Helical" evidence="1">
    <location>
        <begin position="21"/>
        <end position="42"/>
    </location>
</feature>
<dbReference type="EMBL" id="CP069104">
    <property type="protein sequence ID" value="QSS53307.1"/>
    <property type="molecule type" value="Genomic_DNA"/>
</dbReference>
<gene>
    <name evidence="2" type="ORF">I7I53_00519</name>
</gene>
<keyword evidence="1" id="KW-0812">Transmembrane</keyword>
<keyword evidence="1" id="KW-0472">Membrane</keyword>
<accession>A0A8A1LN40</accession>
<keyword evidence="1" id="KW-1133">Transmembrane helix</keyword>
<protein>
    <submittedName>
        <fullName evidence="2">Uncharacterized protein</fullName>
    </submittedName>
</protein>
<dbReference type="AlphaFoldDB" id="A0A8A1LN40"/>
<dbReference type="VEuPathDB" id="FungiDB:I7I53_00519"/>
<dbReference type="Proteomes" id="UP000663419">
    <property type="component" value="Chromosome 3"/>
</dbReference>
<reference evidence="2" key="1">
    <citation type="submission" date="2021-01" db="EMBL/GenBank/DDBJ databases">
        <title>Chromosome-level genome assembly of a human fungal pathogen reveals clustering of transcriptionally co-regulated genes.</title>
        <authorList>
            <person name="Voorhies M."/>
            <person name="Cohen S."/>
            <person name="Shea T.P."/>
            <person name="Petrus S."/>
            <person name="Munoz J.F."/>
            <person name="Poplawski S."/>
            <person name="Goldman W.E."/>
            <person name="Michael T."/>
            <person name="Cuomo C.A."/>
            <person name="Sil A."/>
            <person name="Beyhan S."/>
        </authorList>
    </citation>
    <scope>NUCLEOTIDE SEQUENCE</scope>
    <source>
        <strain evidence="2">H88</strain>
    </source>
</reference>
<name>A0A8A1LN40_AJEC8</name>